<accession>A0A4W2E546</accession>
<feature type="region of interest" description="Disordered" evidence="1">
    <location>
        <begin position="1"/>
        <end position="109"/>
    </location>
</feature>
<feature type="compositionally biased region" description="Low complexity" evidence="1">
    <location>
        <begin position="493"/>
        <end position="507"/>
    </location>
</feature>
<evidence type="ECO:0000313" key="4">
    <source>
        <dbReference type="Proteomes" id="UP000314981"/>
    </source>
</evidence>
<reference evidence="3" key="2">
    <citation type="submission" date="2025-08" db="UniProtKB">
        <authorList>
            <consortium name="Ensembl"/>
        </authorList>
    </citation>
    <scope>IDENTIFICATION</scope>
</reference>
<feature type="compositionally biased region" description="Basic and acidic residues" evidence="1">
    <location>
        <begin position="824"/>
        <end position="834"/>
    </location>
</feature>
<dbReference type="InterPro" id="IPR029360">
    <property type="entry name" value="SRRM_C"/>
</dbReference>
<dbReference type="CDD" id="cd21376">
    <property type="entry name" value="cwf21_SRRM3"/>
    <property type="match status" value="1"/>
</dbReference>
<feature type="domain" description="CWF21" evidence="2">
    <location>
        <begin position="131"/>
        <end position="176"/>
    </location>
</feature>
<name>A0A4W2E546_BOBOX</name>
<dbReference type="STRING" id="30522.A0A4W2E546"/>
<feature type="compositionally biased region" description="Low complexity" evidence="1">
    <location>
        <begin position="556"/>
        <end position="578"/>
    </location>
</feature>
<evidence type="ECO:0000256" key="1">
    <source>
        <dbReference type="SAM" id="MobiDB-lite"/>
    </source>
</evidence>
<dbReference type="GO" id="GO:0003729">
    <property type="term" value="F:mRNA binding"/>
    <property type="evidence" value="ECO:0007669"/>
    <property type="project" value="TreeGrafter"/>
</dbReference>
<reference evidence="3" key="3">
    <citation type="submission" date="2025-09" db="UniProtKB">
        <authorList>
            <consortium name="Ensembl"/>
        </authorList>
    </citation>
    <scope>IDENTIFICATION</scope>
</reference>
<sequence>MVVRCPAFQQSAAAPAGRRRARGRGGRGATLPSRAEPRRRPGGHPDKRDQRAWLQHPAELSSQQEGPRPAAPGAATMSSTVNNGAASVPSPPDAANGFPQPGVSSGAWPRAEEELRAAEPGLVKRAHREILDHERKRRVELKCMELQEMMEEQGYSEEETRQKVRTFRQMLMEKEGMLTREDRPGGHIVAETPRLIEGAELGLEYAPFDEDDGPVDCDCPASCYRGHRGDRTKHWSSSSASPPPKKKKKKKGGHRRSRKKRRLDSECSCGSSSPLRKKKKSVKKHRRDRSESGSRRKRRHRSRSPKSKRKEKNKERKRPHTESPGRRSHRHSSGSSHSPSLSSHYSNSRSPSRLSPKHRDDGRKTGSQRSSGSRSPSPSGGSGWGSPQQNGGSRQRSGAHGGRPGSAQSPLDKPSSPSPRARDQAEAGAATPPARGKESPSPRSAPSSRGRGGRAAGGAARRRRRRRRRRRSRSSASAPRRRGRRRARPAPPRGSSRSLSRARSSSDSGGGAPGPGPEPGSERGHGGHGKRAKERAPRTRPASTSPSPGRHGGPEGRSSSRSPGQHPRSWSSSRSPSKSRSRSAEKRARSPSRSPSPKKTLGRDKDGESRARHAEAEAARARRRSRSYSPIRKRRRDSPSFMEPRRITRNKEAGLSHIHKPSQAQKPLLSLADCPEASHPLLPTQPLVLLQLPEQRLLKPEPQPQPQPRPQPRKLQQPQSDPQPHTKSLPDPHSQLPQPEQLREWGLLSPGNPASCPLAQGKARAPGAMGGSGACTPLLQRGPGTGEDLEGGGCPEDKEELDSAASGGSPPHLLLTHAVQGTKSRFEHRDHHPFLLDASSPG</sequence>
<feature type="compositionally biased region" description="Basic and acidic residues" evidence="1">
    <location>
        <begin position="35"/>
        <end position="51"/>
    </location>
</feature>
<proteinExistence type="predicted"/>
<reference evidence="3 4" key="1">
    <citation type="submission" date="2018-11" db="EMBL/GenBank/DDBJ databases">
        <title>Haplotype-resolved cattle genomes.</title>
        <authorList>
            <person name="Low W.Y."/>
            <person name="Tearle R."/>
            <person name="Bickhart D.M."/>
            <person name="Rosen B.D."/>
            <person name="Koren S."/>
            <person name="Rhie A."/>
            <person name="Hiendleder S."/>
            <person name="Phillippy A.M."/>
            <person name="Smith T.P.L."/>
            <person name="Williams J.L."/>
        </authorList>
    </citation>
    <scope>NUCLEOTIDE SEQUENCE [LARGE SCALE GENOMIC DNA]</scope>
</reference>
<dbReference type="Proteomes" id="UP000314981">
    <property type="component" value="Chromosome 25"/>
</dbReference>
<dbReference type="GO" id="GO:0005634">
    <property type="term" value="C:nucleus"/>
    <property type="evidence" value="ECO:0007669"/>
    <property type="project" value="UniProtKB-ARBA"/>
</dbReference>
<keyword evidence="4" id="KW-1185">Reference proteome</keyword>
<protein>
    <submittedName>
        <fullName evidence="3">Serine/arginine repetitive matrix 3</fullName>
    </submittedName>
</protein>
<feature type="compositionally biased region" description="Low complexity" evidence="1">
    <location>
        <begin position="365"/>
        <end position="393"/>
    </location>
</feature>
<dbReference type="InterPro" id="IPR013170">
    <property type="entry name" value="mRNA_splic_Cwf21_dom"/>
</dbReference>
<dbReference type="InterPro" id="IPR052109">
    <property type="entry name" value="SRRM_Domain-Containing"/>
</dbReference>
<feature type="compositionally biased region" description="Basic residues" evidence="1">
    <location>
        <begin position="460"/>
        <end position="488"/>
    </location>
</feature>
<feature type="compositionally biased region" description="Polar residues" evidence="1">
    <location>
        <begin position="76"/>
        <end position="85"/>
    </location>
</feature>
<dbReference type="Gene3D" id="6.10.140.420">
    <property type="match status" value="1"/>
</dbReference>
<feature type="compositionally biased region" description="Basic residues" evidence="1">
    <location>
        <begin position="621"/>
        <end position="636"/>
    </location>
</feature>
<feature type="compositionally biased region" description="Low complexity" evidence="1">
    <location>
        <begin position="539"/>
        <end position="549"/>
    </location>
</feature>
<dbReference type="SMART" id="SM01115">
    <property type="entry name" value="cwf21"/>
    <property type="match status" value="1"/>
</dbReference>
<dbReference type="InterPro" id="IPR047489">
    <property type="entry name" value="SRRM3_cwf21"/>
</dbReference>
<evidence type="ECO:0000313" key="3">
    <source>
        <dbReference type="Ensembl" id="ENSBIXP00000026810.1"/>
    </source>
</evidence>
<feature type="compositionally biased region" description="Basic residues" evidence="1">
    <location>
        <begin position="275"/>
        <end position="287"/>
    </location>
</feature>
<feature type="compositionally biased region" description="Basic residues" evidence="1">
    <location>
        <begin position="295"/>
        <end position="319"/>
    </location>
</feature>
<feature type="compositionally biased region" description="Basic residues" evidence="1">
    <location>
        <begin position="244"/>
        <end position="262"/>
    </location>
</feature>
<feature type="compositionally biased region" description="Pro residues" evidence="1">
    <location>
        <begin position="701"/>
        <end position="710"/>
    </location>
</feature>
<organism evidence="3 4">
    <name type="scientific">Bos indicus x Bos taurus</name>
    <name type="common">Hybrid cattle</name>
    <dbReference type="NCBI Taxonomy" id="30522"/>
    <lineage>
        <taxon>Eukaryota</taxon>
        <taxon>Metazoa</taxon>
        <taxon>Chordata</taxon>
        <taxon>Craniata</taxon>
        <taxon>Vertebrata</taxon>
        <taxon>Euteleostomi</taxon>
        <taxon>Mammalia</taxon>
        <taxon>Eutheria</taxon>
        <taxon>Laurasiatheria</taxon>
        <taxon>Artiodactyla</taxon>
        <taxon>Ruminantia</taxon>
        <taxon>Pecora</taxon>
        <taxon>Bovidae</taxon>
        <taxon>Bovinae</taxon>
        <taxon>Bos</taxon>
    </lineage>
</organism>
<dbReference type="Ensembl" id="ENSBIXT00000015428.1">
    <property type="protein sequence ID" value="ENSBIXP00000026810.1"/>
    <property type="gene ID" value="ENSBIXG00000029352.1"/>
</dbReference>
<dbReference type="PANTHER" id="PTHR34755">
    <property type="entry name" value="SERINE/ARGININE REPETITIVE MATRIX PROTEIN 3-RELATED"/>
    <property type="match status" value="1"/>
</dbReference>
<dbReference type="PANTHER" id="PTHR34755:SF2">
    <property type="entry name" value="SERINE_ARGININE REPETITIVE MATRIX PROTEIN 3"/>
    <property type="match status" value="1"/>
</dbReference>
<dbReference type="AlphaFoldDB" id="A0A4W2E546"/>
<feature type="compositionally biased region" description="Basic and acidic residues" evidence="1">
    <location>
        <begin position="601"/>
        <end position="620"/>
    </location>
</feature>
<feature type="compositionally biased region" description="Basic and acidic residues" evidence="1">
    <location>
        <begin position="643"/>
        <end position="654"/>
    </location>
</feature>
<dbReference type="OMA" id="ESHESRH"/>
<evidence type="ECO:0000259" key="2">
    <source>
        <dbReference type="SMART" id="SM01115"/>
    </source>
</evidence>
<dbReference type="Pfam" id="PF15230">
    <property type="entry name" value="SRRM_C"/>
    <property type="match status" value="1"/>
</dbReference>
<feature type="compositionally biased region" description="Low complexity" evidence="1">
    <location>
        <begin position="680"/>
        <end position="695"/>
    </location>
</feature>
<feature type="region of interest" description="Disordered" evidence="1">
    <location>
        <begin position="228"/>
        <end position="842"/>
    </location>
</feature>
<dbReference type="Pfam" id="PF08312">
    <property type="entry name" value="cwf21"/>
    <property type="match status" value="1"/>
</dbReference>
<feature type="compositionally biased region" description="Low complexity" evidence="1">
    <location>
        <begin position="333"/>
        <end position="354"/>
    </location>
</feature>